<name>A0A1M7FTJ4_9FIRM</name>
<evidence type="ECO:0000256" key="1">
    <source>
        <dbReference type="SAM" id="Phobius"/>
    </source>
</evidence>
<dbReference type="STRING" id="447595.SAMN05660826_00151"/>
<gene>
    <name evidence="2" type="ORF">SAMN05660826_00151</name>
</gene>
<keyword evidence="1" id="KW-0812">Transmembrane</keyword>
<dbReference type="EMBL" id="FRCR01000001">
    <property type="protein sequence ID" value="SHM07442.1"/>
    <property type="molecule type" value="Genomic_DNA"/>
</dbReference>
<sequence>MNNVIYSCYYGSYLAAVAAALHLGLMKEFDSGKITNLPYFGNLGKDQWGKLYFVGEDESGRKIYIMGSKKAGRIVEKALKGIARIYNMGETSVVFVDLLPFGNVFFATGCFILRRFNLKRAGNFFLMTGIRKSFRKLRDLVESIKKSA</sequence>
<evidence type="ECO:0000313" key="2">
    <source>
        <dbReference type="EMBL" id="SHM07442.1"/>
    </source>
</evidence>
<feature type="transmembrane region" description="Helical" evidence="1">
    <location>
        <begin position="93"/>
        <end position="113"/>
    </location>
</feature>
<keyword evidence="3" id="KW-1185">Reference proteome</keyword>
<protein>
    <recommendedName>
        <fullName evidence="4">DUF3189 domain-containing protein</fullName>
    </recommendedName>
</protein>
<dbReference type="Proteomes" id="UP000184375">
    <property type="component" value="Unassembled WGS sequence"/>
</dbReference>
<feature type="transmembrane region" description="Helical" evidence="1">
    <location>
        <begin position="7"/>
        <end position="25"/>
    </location>
</feature>
<evidence type="ECO:0000313" key="3">
    <source>
        <dbReference type="Proteomes" id="UP000184375"/>
    </source>
</evidence>
<evidence type="ECO:0008006" key="4">
    <source>
        <dbReference type="Google" id="ProtNLM"/>
    </source>
</evidence>
<keyword evidence="1" id="KW-0472">Membrane</keyword>
<dbReference type="OrthoDB" id="1680616at2"/>
<dbReference type="AlphaFoldDB" id="A0A1M7FTJ4"/>
<accession>A0A1M7FTJ4</accession>
<reference evidence="3" key="1">
    <citation type="submission" date="2016-11" db="EMBL/GenBank/DDBJ databases">
        <authorList>
            <person name="Varghese N."/>
            <person name="Submissions S."/>
        </authorList>
    </citation>
    <scope>NUCLEOTIDE SEQUENCE [LARGE SCALE GENOMIC DNA]</scope>
    <source>
        <strain evidence="3">DSM 18802</strain>
    </source>
</reference>
<proteinExistence type="predicted"/>
<dbReference type="InterPro" id="IPR021525">
    <property type="entry name" value="DUF3189"/>
</dbReference>
<keyword evidence="1" id="KW-1133">Transmembrane helix</keyword>
<organism evidence="2 3">
    <name type="scientific">Caldanaerovirga acetigignens</name>
    <dbReference type="NCBI Taxonomy" id="447595"/>
    <lineage>
        <taxon>Bacteria</taxon>
        <taxon>Bacillati</taxon>
        <taxon>Bacillota</taxon>
        <taxon>Clostridia</taxon>
        <taxon>Thermosediminibacterales</taxon>
        <taxon>Thermosediminibacteraceae</taxon>
        <taxon>Caldanaerovirga</taxon>
    </lineage>
</organism>
<dbReference type="Pfam" id="PF11385">
    <property type="entry name" value="DUF3189"/>
    <property type="match status" value="1"/>
</dbReference>